<comment type="caution">
    <text evidence="2">The sequence shown here is derived from an EMBL/GenBank/DDBJ whole genome shotgun (WGS) entry which is preliminary data.</text>
</comment>
<dbReference type="EMBL" id="JAEHOC010000014">
    <property type="protein sequence ID" value="KAG2435632.1"/>
    <property type="molecule type" value="Genomic_DNA"/>
</dbReference>
<proteinExistence type="predicted"/>
<dbReference type="Proteomes" id="UP000650467">
    <property type="component" value="Unassembled WGS sequence"/>
</dbReference>
<keyword evidence="3" id="KW-1185">Reference proteome</keyword>
<evidence type="ECO:0008006" key="4">
    <source>
        <dbReference type="Google" id="ProtNLM"/>
    </source>
</evidence>
<dbReference type="OrthoDB" id="543833at2759"/>
<reference evidence="2" key="1">
    <citation type="journal article" date="2020" name="bioRxiv">
        <title>Comparative genomics of Chlamydomonas.</title>
        <authorList>
            <person name="Craig R.J."/>
            <person name="Hasan A.R."/>
            <person name="Ness R.W."/>
            <person name="Keightley P.D."/>
        </authorList>
    </citation>
    <scope>NUCLEOTIDE SEQUENCE</scope>
    <source>
        <strain evidence="2">SAG 7.73</strain>
    </source>
</reference>
<keyword evidence="1" id="KW-0732">Signal</keyword>
<feature type="signal peptide" evidence="1">
    <location>
        <begin position="1"/>
        <end position="24"/>
    </location>
</feature>
<gene>
    <name evidence="2" type="ORF">HXX76_006835</name>
</gene>
<evidence type="ECO:0000313" key="3">
    <source>
        <dbReference type="Proteomes" id="UP000650467"/>
    </source>
</evidence>
<name>A0A835T254_CHLIN</name>
<protein>
    <recommendedName>
        <fullName evidence="4">Membrane-associated protein</fullName>
    </recommendedName>
</protein>
<feature type="chain" id="PRO_5032473084" description="Membrane-associated protein" evidence="1">
    <location>
        <begin position="25"/>
        <end position="522"/>
    </location>
</feature>
<dbReference type="PROSITE" id="PS51257">
    <property type="entry name" value="PROKAR_LIPOPROTEIN"/>
    <property type="match status" value="1"/>
</dbReference>
<evidence type="ECO:0000313" key="2">
    <source>
        <dbReference type="EMBL" id="KAG2435632.1"/>
    </source>
</evidence>
<sequence length="522" mass="54966">MARRFAAAAAVALVALLACIAVEARKDSISQPLYRNRNLLGFCTYNQTFCSAVFNDCFIVGCAPTGNGNLTISVTPNTTATNPICKKSNSYSWAACNKIGTAKTACGTLITCDGTPVSSGYCNSVNALGSGAAWEVTSNTTSVGLQLHDGQFQDKGTDTCPATSTTDCFAGSNNCDTCELPYTIPDTCRYEDDSNSQEFETDPQRVTNRLFLGVGGCIAKPSGTYTFTDPLTNAATTAPLYPLTSGTPLHTFLATATAGQTGAIACYTNTSYTVVQKYLFIESIATGSDNFACLTCSWFRVYTVTKPTNCRCGSDTAWAFPLKSVLTSWTAGQAASTTEIGLPAASYPGGVWWQARQETAQAWGGFFRIAPALSNPNRVSTTRTLVFDMCAGCAMNQIGKGYIMGKVNFTFTSVNGSTSTMMFYEPAPGASTTSAVLQVYQSYAAPTSLTPGQFKSFSPYSTPTLPFGYGATWGVTRLVTGTIANGPTVIGTVPTAMTASGVYLAIHMSVGGAFCDGTPPYN</sequence>
<dbReference type="AlphaFoldDB" id="A0A835T254"/>
<accession>A0A835T254</accession>
<evidence type="ECO:0000256" key="1">
    <source>
        <dbReference type="SAM" id="SignalP"/>
    </source>
</evidence>
<organism evidence="2 3">
    <name type="scientific">Chlamydomonas incerta</name>
    <dbReference type="NCBI Taxonomy" id="51695"/>
    <lineage>
        <taxon>Eukaryota</taxon>
        <taxon>Viridiplantae</taxon>
        <taxon>Chlorophyta</taxon>
        <taxon>core chlorophytes</taxon>
        <taxon>Chlorophyceae</taxon>
        <taxon>CS clade</taxon>
        <taxon>Chlamydomonadales</taxon>
        <taxon>Chlamydomonadaceae</taxon>
        <taxon>Chlamydomonas</taxon>
    </lineage>
</organism>